<dbReference type="CDD" id="cd00383">
    <property type="entry name" value="trans_reg_C"/>
    <property type="match status" value="1"/>
</dbReference>
<feature type="DNA-binding region" description="OmpR/PhoB-type" evidence="8">
    <location>
        <begin position="129"/>
        <end position="225"/>
    </location>
</feature>
<dbReference type="PROSITE" id="PS50110">
    <property type="entry name" value="RESPONSE_REGULATORY"/>
    <property type="match status" value="1"/>
</dbReference>
<dbReference type="Pfam" id="PF00072">
    <property type="entry name" value="Response_reg"/>
    <property type="match status" value="1"/>
</dbReference>
<evidence type="ECO:0000256" key="7">
    <source>
        <dbReference type="PROSITE-ProRule" id="PRU00169"/>
    </source>
</evidence>
<dbReference type="InterPro" id="IPR036388">
    <property type="entry name" value="WH-like_DNA-bd_sf"/>
</dbReference>
<reference evidence="11 12" key="1">
    <citation type="submission" date="2016-10" db="EMBL/GenBank/DDBJ databases">
        <authorList>
            <person name="de Groot N.N."/>
        </authorList>
    </citation>
    <scope>NUCLEOTIDE SEQUENCE [LARGE SCALE GENOMIC DNA]</scope>
    <source>
        <strain evidence="11 12">DSM 44908</strain>
    </source>
</reference>
<keyword evidence="4" id="KW-0805">Transcription regulation</keyword>
<evidence type="ECO:0000313" key="12">
    <source>
        <dbReference type="Proteomes" id="UP000182054"/>
    </source>
</evidence>
<gene>
    <name evidence="11" type="ORF">SAMN05444374_10981</name>
</gene>
<dbReference type="GO" id="GO:0005829">
    <property type="term" value="C:cytosol"/>
    <property type="evidence" value="ECO:0007669"/>
    <property type="project" value="TreeGrafter"/>
</dbReference>
<dbReference type="EMBL" id="FOJN01000009">
    <property type="protein sequence ID" value="SFA54704.1"/>
    <property type="molecule type" value="Genomic_DNA"/>
</dbReference>
<dbReference type="InterPro" id="IPR011006">
    <property type="entry name" value="CheY-like_superfamily"/>
</dbReference>
<dbReference type="Pfam" id="PF00486">
    <property type="entry name" value="Trans_reg_C"/>
    <property type="match status" value="1"/>
</dbReference>
<dbReference type="InterPro" id="IPR001867">
    <property type="entry name" value="OmpR/PhoB-type_DNA-bd"/>
</dbReference>
<evidence type="ECO:0000256" key="3">
    <source>
        <dbReference type="ARBA" id="ARBA00023012"/>
    </source>
</evidence>
<comment type="subcellular location">
    <subcellularLocation>
        <location evidence="1">Cytoplasm</location>
    </subcellularLocation>
</comment>
<dbReference type="InterPro" id="IPR016032">
    <property type="entry name" value="Sig_transdc_resp-reg_C-effctor"/>
</dbReference>
<accession>A0A1I0TSA9</accession>
<evidence type="ECO:0000256" key="2">
    <source>
        <dbReference type="ARBA" id="ARBA00022553"/>
    </source>
</evidence>
<dbReference type="Gene3D" id="6.10.250.690">
    <property type="match status" value="1"/>
</dbReference>
<evidence type="ECO:0000259" key="9">
    <source>
        <dbReference type="PROSITE" id="PS50110"/>
    </source>
</evidence>
<dbReference type="RefSeq" id="WP_068103551.1">
    <property type="nucleotide sequence ID" value="NZ_FOJN01000009.1"/>
</dbReference>
<evidence type="ECO:0000256" key="1">
    <source>
        <dbReference type="ARBA" id="ARBA00004496"/>
    </source>
</evidence>
<dbReference type="InterPro" id="IPR001789">
    <property type="entry name" value="Sig_transdc_resp-reg_receiver"/>
</dbReference>
<dbReference type="GO" id="GO:0006355">
    <property type="term" value="P:regulation of DNA-templated transcription"/>
    <property type="evidence" value="ECO:0007669"/>
    <property type="project" value="InterPro"/>
</dbReference>
<dbReference type="GeneID" id="85486343"/>
<dbReference type="SMART" id="SM00448">
    <property type="entry name" value="REC"/>
    <property type="match status" value="1"/>
</dbReference>
<name>A0A1I0TSA9_9NOCA</name>
<evidence type="ECO:0000256" key="6">
    <source>
        <dbReference type="ARBA" id="ARBA00023163"/>
    </source>
</evidence>
<evidence type="ECO:0000256" key="5">
    <source>
        <dbReference type="ARBA" id="ARBA00023125"/>
    </source>
</evidence>
<evidence type="ECO:0000259" key="10">
    <source>
        <dbReference type="PROSITE" id="PS51755"/>
    </source>
</evidence>
<proteinExistence type="predicted"/>
<dbReference type="InterPro" id="IPR039420">
    <property type="entry name" value="WalR-like"/>
</dbReference>
<dbReference type="PANTHER" id="PTHR48111">
    <property type="entry name" value="REGULATOR OF RPOS"/>
    <property type="match status" value="1"/>
</dbReference>
<dbReference type="Proteomes" id="UP000182054">
    <property type="component" value="Unassembled WGS sequence"/>
</dbReference>
<dbReference type="SMART" id="SM00862">
    <property type="entry name" value="Trans_reg_C"/>
    <property type="match status" value="1"/>
</dbReference>
<keyword evidence="6" id="KW-0804">Transcription</keyword>
<dbReference type="PROSITE" id="PS51755">
    <property type="entry name" value="OMPR_PHOB"/>
    <property type="match status" value="1"/>
</dbReference>
<evidence type="ECO:0000256" key="4">
    <source>
        <dbReference type="ARBA" id="ARBA00023015"/>
    </source>
</evidence>
<dbReference type="SUPFAM" id="SSF46894">
    <property type="entry name" value="C-terminal effector domain of the bipartite response regulators"/>
    <property type="match status" value="1"/>
</dbReference>
<organism evidence="11 12">
    <name type="scientific">Rhodococcoides kroppenstedtii</name>
    <dbReference type="NCBI Taxonomy" id="293050"/>
    <lineage>
        <taxon>Bacteria</taxon>
        <taxon>Bacillati</taxon>
        <taxon>Actinomycetota</taxon>
        <taxon>Actinomycetes</taxon>
        <taxon>Mycobacteriales</taxon>
        <taxon>Nocardiaceae</taxon>
        <taxon>Rhodococcoides</taxon>
    </lineage>
</organism>
<keyword evidence="3" id="KW-0902">Two-component regulatory system</keyword>
<dbReference type="AlphaFoldDB" id="A0A1I0TSA9"/>
<evidence type="ECO:0000313" key="11">
    <source>
        <dbReference type="EMBL" id="SFA54704.1"/>
    </source>
</evidence>
<feature type="modified residue" description="4-aspartylphosphate" evidence="7">
    <location>
        <position position="58"/>
    </location>
</feature>
<protein>
    <submittedName>
        <fullName evidence="11">DNA-binding response regulator, OmpR family, contains REC and winged-helix (WHTH) domain</fullName>
    </submittedName>
</protein>
<sequence>MTEPRPAPRILVVEDNDALRLSVATALESTGARVRAAADGADLERHLTEFTPHLLVLDVMLPGRNGVELLRAARSRRDVAVILLTARDTVDDRVAGLTAGADDYVVKPFAMAELLARVTSVLRRYDAVATTIECGDLVVDTESGDATRAGHTLDLTATEWKLLSYLVSQRGRTVSKTQILTQVWGYDAYDENLVEVHVSALRRKLEEHGDRILHTRRGIGYVLTASPT</sequence>
<dbReference type="Gene3D" id="3.40.50.2300">
    <property type="match status" value="1"/>
</dbReference>
<dbReference type="GO" id="GO:0000976">
    <property type="term" value="F:transcription cis-regulatory region binding"/>
    <property type="evidence" value="ECO:0007669"/>
    <property type="project" value="TreeGrafter"/>
</dbReference>
<evidence type="ECO:0000256" key="8">
    <source>
        <dbReference type="PROSITE-ProRule" id="PRU01091"/>
    </source>
</evidence>
<dbReference type="SUPFAM" id="SSF52172">
    <property type="entry name" value="CheY-like"/>
    <property type="match status" value="1"/>
</dbReference>
<dbReference type="Gene3D" id="1.10.10.10">
    <property type="entry name" value="Winged helix-like DNA-binding domain superfamily/Winged helix DNA-binding domain"/>
    <property type="match status" value="1"/>
</dbReference>
<dbReference type="PANTHER" id="PTHR48111:SF22">
    <property type="entry name" value="REGULATOR OF RPOS"/>
    <property type="match status" value="1"/>
</dbReference>
<feature type="domain" description="Response regulatory" evidence="9">
    <location>
        <begin position="9"/>
        <end position="122"/>
    </location>
</feature>
<keyword evidence="5 8" id="KW-0238">DNA-binding</keyword>
<dbReference type="GO" id="GO:0032993">
    <property type="term" value="C:protein-DNA complex"/>
    <property type="evidence" value="ECO:0007669"/>
    <property type="project" value="TreeGrafter"/>
</dbReference>
<feature type="domain" description="OmpR/PhoB-type" evidence="10">
    <location>
        <begin position="129"/>
        <end position="225"/>
    </location>
</feature>
<dbReference type="GO" id="GO:0000156">
    <property type="term" value="F:phosphorelay response regulator activity"/>
    <property type="evidence" value="ECO:0007669"/>
    <property type="project" value="TreeGrafter"/>
</dbReference>
<keyword evidence="2 7" id="KW-0597">Phosphoprotein</keyword>